<accession>A0A2W5A585</accession>
<proteinExistence type="predicted"/>
<evidence type="ECO:0000313" key="2">
    <source>
        <dbReference type="Proteomes" id="UP000249066"/>
    </source>
</evidence>
<comment type="caution">
    <text evidence="1">The sequence shown here is derived from an EMBL/GenBank/DDBJ whole genome shotgun (WGS) entry which is preliminary data.</text>
</comment>
<gene>
    <name evidence="1" type="ORF">DI623_09425</name>
</gene>
<organism evidence="1 2">
    <name type="scientific">Sphingomonas sanxanigenens</name>
    <dbReference type="NCBI Taxonomy" id="397260"/>
    <lineage>
        <taxon>Bacteria</taxon>
        <taxon>Pseudomonadati</taxon>
        <taxon>Pseudomonadota</taxon>
        <taxon>Alphaproteobacteria</taxon>
        <taxon>Sphingomonadales</taxon>
        <taxon>Sphingomonadaceae</taxon>
        <taxon>Sphingomonas</taxon>
    </lineage>
</organism>
<evidence type="ECO:0000313" key="1">
    <source>
        <dbReference type="EMBL" id="PZO89674.1"/>
    </source>
</evidence>
<sequence>MMSEPTHFVHVYATVRVKVAVAAASHEDAMRAADEALFTKGFGVRLIPTAEGALDADYAEEVTGYLVDEAGDTEYLCSANYGPDYEPDWGMRSRAREAEERPGA</sequence>
<protein>
    <submittedName>
        <fullName evidence="1">Uncharacterized protein</fullName>
    </submittedName>
</protein>
<name>A0A2W5A585_9SPHN</name>
<reference evidence="1 2" key="1">
    <citation type="submission" date="2017-08" db="EMBL/GenBank/DDBJ databases">
        <title>Infants hospitalized years apart are colonized by the same room-sourced microbial strains.</title>
        <authorList>
            <person name="Brooks B."/>
            <person name="Olm M.R."/>
            <person name="Firek B.A."/>
            <person name="Baker R."/>
            <person name="Thomas B.C."/>
            <person name="Morowitz M.J."/>
            <person name="Banfield J.F."/>
        </authorList>
    </citation>
    <scope>NUCLEOTIDE SEQUENCE [LARGE SCALE GENOMIC DNA]</scope>
    <source>
        <strain evidence="1">S2_018_000_R2_101</strain>
    </source>
</reference>
<dbReference type="EMBL" id="QFNN01000050">
    <property type="protein sequence ID" value="PZO89674.1"/>
    <property type="molecule type" value="Genomic_DNA"/>
</dbReference>
<dbReference type="Proteomes" id="UP000249066">
    <property type="component" value="Unassembled WGS sequence"/>
</dbReference>
<dbReference type="AlphaFoldDB" id="A0A2W5A585"/>